<evidence type="ECO:0000256" key="1">
    <source>
        <dbReference type="ARBA" id="ARBA00008791"/>
    </source>
</evidence>
<dbReference type="EMBL" id="SMFQ01000004">
    <property type="protein sequence ID" value="TCJ84480.1"/>
    <property type="molecule type" value="Genomic_DNA"/>
</dbReference>
<dbReference type="Proteomes" id="UP000294887">
    <property type="component" value="Unassembled WGS sequence"/>
</dbReference>
<feature type="domain" description="UspA" evidence="2">
    <location>
        <begin position="164"/>
        <end position="286"/>
    </location>
</feature>
<evidence type="ECO:0000259" key="2">
    <source>
        <dbReference type="Pfam" id="PF00582"/>
    </source>
</evidence>
<name>A0A4R1EUY4_9GAMM</name>
<dbReference type="CDD" id="cd00293">
    <property type="entry name" value="USP-like"/>
    <property type="match status" value="2"/>
</dbReference>
<protein>
    <submittedName>
        <fullName evidence="3">Nucleotide-binding universal stress UspA family protein</fullName>
    </submittedName>
</protein>
<gene>
    <name evidence="3" type="ORF">EV695_2437</name>
</gene>
<evidence type="ECO:0000313" key="4">
    <source>
        <dbReference type="Proteomes" id="UP000294887"/>
    </source>
</evidence>
<proteinExistence type="inferred from homology"/>
<accession>A0A4R1EUY4</accession>
<sequence>MIESLEKYKWKNNMQYKDILVYLDDGKSNAERITTAFSIAESQNARLTAVTLSALKPYHMRASDKKMQRTIRMQEAEKRIEEFNALAAKTGLEYASKIITGDKKEARLRLSQFARNFDLVIFRQANPENKNFELVEKIASKIVVLCGRPVFFMPYIGAHRIPCKNAMIAWDGTPAATRAVHDALPLLKVIDKVIITVVREGNSKTAKGELLADDLVAHLKRHDVNATVNRINAGTFDVATVLLNEIADHSIDMLVMGGYGTPGLKQKVFGGVTETMLKTMITPLVMSH</sequence>
<feature type="domain" description="UspA" evidence="2">
    <location>
        <begin position="16"/>
        <end position="121"/>
    </location>
</feature>
<comment type="caution">
    <text evidence="3">The sequence shown here is derived from an EMBL/GenBank/DDBJ whole genome shotgun (WGS) entry which is preliminary data.</text>
</comment>
<evidence type="ECO:0000313" key="3">
    <source>
        <dbReference type="EMBL" id="TCJ84480.1"/>
    </source>
</evidence>
<dbReference type="PANTHER" id="PTHR46268">
    <property type="entry name" value="STRESS RESPONSE PROTEIN NHAX"/>
    <property type="match status" value="1"/>
</dbReference>
<dbReference type="InterPro" id="IPR006016">
    <property type="entry name" value="UspA"/>
</dbReference>
<comment type="similarity">
    <text evidence="1">Belongs to the universal stress protein A family.</text>
</comment>
<organism evidence="3 4">
    <name type="scientific">Cocleimonas flava</name>
    <dbReference type="NCBI Taxonomy" id="634765"/>
    <lineage>
        <taxon>Bacteria</taxon>
        <taxon>Pseudomonadati</taxon>
        <taxon>Pseudomonadota</taxon>
        <taxon>Gammaproteobacteria</taxon>
        <taxon>Thiotrichales</taxon>
        <taxon>Thiotrichaceae</taxon>
        <taxon>Cocleimonas</taxon>
    </lineage>
</organism>
<dbReference type="SUPFAM" id="SSF52402">
    <property type="entry name" value="Adenine nucleotide alpha hydrolases-like"/>
    <property type="match status" value="2"/>
</dbReference>
<keyword evidence="4" id="KW-1185">Reference proteome</keyword>
<dbReference type="Gene3D" id="3.40.50.12370">
    <property type="match status" value="1"/>
</dbReference>
<dbReference type="Pfam" id="PF00582">
    <property type="entry name" value="Usp"/>
    <property type="match status" value="2"/>
</dbReference>
<dbReference type="PANTHER" id="PTHR46268:SF15">
    <property type="entry name" value="UNIVERSAL STRESS PROTEIN HP_0031"/>
    <property type="match status" value="1"/>
</dbReference>
<dbReference type="OrthoDB" id="9804721at2"/>
<dbReference type="AlphaFoldDB" id="A0A4R1EUY4"/>
<reference evidence="3 4" key="1">
    <citation type="submission" date="2019-03" db="EMBL/GenBank/DDBJ databases">
        <title>Genomic Encyclopedia of Type Strains, Phase IV (KMG-IV): sequencing the most valuable type-strain genomes for metagenomic binning, comparative biology and taxonomic classification.</title>
        <authorList>
            <person name="Goeker M."/>
        </authorList>
    </citation>
    <scope>NUCLEOTIDE SEQUENCE [LARGE SCALE GENOMIC DNA]</scope>
    <source>
        <strain evidence="3 4">DSM 24830</strain>
    </source>
</reference>